<dbReference type="EMBL" id="LWCA01000153">
    <property type="protein sequence ID" value="OAF70391.1"/>
    <property type="molecule type" value="Genomic_DNA"/>
</dbReference>
<comment type="similarity">
    <text evidence="1">Belongs to the small Tim family.</text>
</comment>
<dbReference type="Pfam" id="PF02953">
    <property type="entry name" value="zf-Tim10_DDP"/>
    <property type="match status" value="1"/>
</dbReference>
<evidence type="ECO:0000259" key="2">
    <source>
        <dbReference type="Pfam" id="PF02953"/>
    </source>
</evidence>
<protein>
    <recommendedName>
        <fullName evidence="1">Mitochondrial import inner membrane translocase subunit</fullName>
    </recommendedName>
</protein>
<dbReference type="SUPFAM" id="SSF144122">
    <property type="entry name" value="Tim10-like"/>
    <property type="match status" value="1"/>
</dbReference>
<name>A0A177BA18_9BILA</name>
<dbReference type="InterPro" id="IPR004217">
    <property type="entry name" value="Tim10-like"/>
</dbReference>
<dbReference type="GO" id="GO:0005743">
    <property type="term" value="C:mitochondrial inner membrane"/>
    <property type="evidence" value="ECO:0007669"/>
    <property type="project" value="UniProtKB-SubCell"/>
</dbReference>
<keyword evidence="1" id="KW-0472">Membrane</keyword>
<dbReference type="OrthoDB" id="344165at2759"/>
<accession>A0A177BA18</accession>
<gene>
    <name evidence="3" type="ORF">A3Q56_01823</name>
</gene>
<keyword evidence="1" id="KW-0653">Protein transport</keyword>
<evidence type="ECO:0000313" key="3">
    <source>
        <dbReference type="EMBL" id="OAF70391.1"/>
    </source>
</evidence>
<evidence type="ECO:0000313" key="4">
    <source>
        <dbReference type="Proteomes" id="UP000078046"/>
    </source>
</evidence>
<keyword evidence="1" id="KW-0143">Chaperone</keyword>
<keyword evidence="1" id="KW-0811">Translocation</keyword>
<sequence length="85" mass="9942">MDEKNQEKILKFANEQRQKQELTSYVHKLTDICWDTCISSISHKLDSKSSTCVDNCVNRYFDMQKVIATRLTKLASNATNENYYN</sequence>
<reference evidence="3 4" key="1">
    <citation type="submission" date="2016-04" db="EMBL/GenBank/DDBJ databases">
        <title>The genome of Intoshia linei affirms orthonectids as highly simplified spiralians.</title>
        <authorList>
            <person name="Mikhailov K.V."/>
            <person name="Slusarev G.S."/>
            <person name="Nikitin M.A."/>
            <person name="Logacheva M.D."/>
            <person name="Penin A."/>
            <person name="Aleoshin V."/>
            <person name="Panchin Y.V."/>
        </authorList>
    </citation>
    <scope>NUCLEOTIDE SEQUENCE [LARGE SCALE GENOMIC DNA]</scope>
    <source>
        <strain evidence="3">Intl2013</strain>
        <tissue evidence="3">Whole animal</tissue>
    </source>
</reference>
<keyword evidence="1" id="KW-0999">Mitochondrion inner membrane</keyword>
<comment type="subcellular location">
    <subcellularLocation>
        <location evidence="1">Mitochondrion inner membrane</location>
        <topology evidence="1">Peripheral membrane protein</topology>
        <orientation evidence="1">Intermembrane side</orientation>
    </subcellularLocation>
</comment>
<comment type="subunit">
    <text evidence="1">Heterohexamer.</text>
</comment>
<comment type="caution">
    <text evidence="3">The sequence shown here is derived from an EMBL/GenBank/DDBJ whole genome shotgun (WGS) entry which is preliminary data.</text>
</comment>
<dbReference type="Gene3D" id="1.10.287.810">
    <property type="entry name" value="Mitochondrial import inner membrane translocase subunit tim13 like domains"/>
    <property type="match status" value="1"/>
</dbReference>
<comment type="function">
    <text evidence="1">Mitochondrial intermembrane chaperone that participates in the import and insertion of some multi-pass transmembrane proteins into the mitochondrial inner membrane. Also required for the transfer of beta-barrel precursors from the TOM complex to the sorting and assembly machinery (SAM complex) of the outer membrane. Acts as a chaperone-like protein that protects the hydrophobic precursors from aggregation and guide them through the mitochondrial intermembrane space.</text>
</comment>
<proteinExistence type="inferred from homology"/>
<dbReference type="Proteomes" id="UP000078046">
    <property type="component" value="Unassembled WGS sequence"/>
</dbReference>
<feature type="domain" description="Tim10-like" evidence="2">
    <location>
        <begin position="11"/>
        <end position="72"/>
    </location>
</feature>
<dbReference type="InterPro" id="IPR035427">
    <property type="entry name" value="Tim10-like_dom_sf"/>
</dbReference>
<comment type="domain">
    <text evidence="1">The twin CX3C motif contains 4 conserved Cys residues that form 2 disulfide bonds in the mitochondrial intermembrane space.</text>
</comment>
<evidence type="ECO:0000256" key="1">
    <source>
        <dbReference type="RuleBase" id="RU367043"/>
    </source>
</evidence>
<keyword evidence="1" id="KW-0813">Transport</keyword>
<keyword evidence="1" id="KW-1015">Disulfide bond</keyword>
<dbReference type="GO" id="GO:0015031">
    <property type="term" value="P:protein transport"/>
    <property type="evidence" value="ECO:0007669"/>
    <property type="project" value="UniProtKB-KW"/>
</dbReference>
<dbReference type="AlphaFoldDB" id="A0A177BA18"/>
<organism evidence="3 4">
    <name type="scientific">Intoshia linei</name>
    <dbReference type="NCBI Taxonomy" id="1819745"/>
    <lineage>
        <taxon>Eukaryota</taxon>
        <taxon>Metazoa</taxon>
        <taxon>Spiralia</taxon>
        <taxon>Lophotrochozoa</taxon>
        <taxon>Mesozoa</taxon>
        <taxon>Orthonectida</taxon>
        <taxon>Rhopaluridae</taxon>
        <taxon>Intoshia</taxon>
    </lineage>
</organism>
<keyword evidence="4" id="KW-1185">Reference proteome</keyword>
<keyword evidence="1" id="KW-0496">Mitochondrion</keyword>